<evidence type="ECO:0000313" key="2">
    <source>
        <dbReference type="Proteomes" id="UP000251795"/>
    </source>
</evidence>
<name>A0A2Z4QF01_9CAUD</name>
<accession>A0A2Z4QF01</accession>
<proteinExistence type="predicted"/>
<reference evidence="1 2" key="1">
    <citation type="submission" date="2018-04" db="EMBL/GenBank/DDBJ databases">
        <authorList>
            <person name="Go L.Y."/>
            <person name="Mitchell J.A."/>
        </authorList>
    </citation>
    <scope>NUCLEOTIDE SEQUENCE [LARGE SCALE GENOMIC DNA]</scope>
</reference>
<dbReference type="Proteomes" id="UP000251795">
    <property type="component" value="Segment"/>
</dbReference>
<organism evidence="1 2">
    <name type="scientific">Erwinia phage vB_EamM_Alexandra</name>
    <dbReference type="NCBI Taxonomy" id="2201424"/>
    <lineage>
        <taxon>Viruses</taxon>
        <taxon>Duplodnaviria</taxon>
        <taxon>Heunggongvirae</taxon>
        <taxon>Uroviricota</taxon>
        <taxon>Caudoviricetes</taxon>
        <taxon>Alexandravirus</taxon>
        <taxon>Alexandravirus alexandra</taxon>
    </lineage>
</organism>
<sequence>MMKTDKGNFLERLKSGETFYMNVSGKKKGQPRQGVSLGHDAHYKDLMMAVGGVAFTHGYKNVQVSFSRNIMADADGVVVFRVKQSITVKEERTY</sequence>
<evidence type="ECO:0000313" key="1">
    <source>
        <dbReference type="EMBL" id="AWY08619.1"/>
    </source>
</evidence>
<protein>
    <submittedName>
        <fullName evidence="1">Uncharacterized protein</fullName>
    </submittedName>
</protein>
<gene>
    <name evidence="1" type="ORF">Alexandra_309</name>
</gene>
<keyword evidence="2" id="KW-1185">Reference proteome</keyword>
<dbReference type="EMBL" id="MH248138">
    <property type="protein sequence ID" value="AWY08619.1"/>
    <property type="molecule type" value="Genomic_DNA"/>
</dbReference>